<dbReference type="PANTHER" id="PTHR42973">
    <property type="entry name" value="BINDING OXIDOREDUCTASE, PUTATIVE (AFU_ORTHOLOGUE AFUA_1G17690)-RELATED"/>
    <property type="match status" value="1"/>
</dbReference>
<evidence type="ECO:0000256" key="4">
    <source>
        <dbReference type="ARBA" id="ARBA00022827"/>
    </source>
</evidence>
<reference evidence="9" key="1">
    <citation type="submission" date="2019-06" db="EMBL/GenBank/DDBJ databases">
        <title>Draft genome sequence of the griseofulvin-producing fungus Xylaria cubensis strain G536.</title>
        <authorList>
            <person name="Mead M.E."/>
            <person name="Raja H.A."/>
            <person name="Steenwyk J.L."/>
            <person name="Knowles S.L."/>
            <person name="Oberlies N.H."/>
            <person name="Rokas A."/>
        </authorList>
    </citation>
    <scope>NUCLEOTIDE SEQUENCE [LARGE SCALE GENOMIC DNA]</scope>
    <source>
        <strain evidence="9">G536</strain>
    </source>
</reference>
<dbReference type="InterPro" id="IPR012951">
    <property type="entry name" value="BBE"/>
</dbReference>
<dbReference type="InterPro" id="IPR016169">
    <property type="entry name" value="FAD-bd_PCMH_sub2"/>
</dbReference>
<keyword evidence="4" id="KW-0274">FAD</keyword>
<evidence type="ECO:0000256" key="6">
    <source>
        <dbReference type="SAM" id="SignalP"/>
    </source>
</evidence>
<name>A0A553HPA7_9PEZI</name>
<evidence type="ECO:0000259" key="7">
    <source>
        <dbReference type="PROSITE" id="PS51387"/>
    </source>
</evidence>
<dbReference type="SUPFAM" id="SSF56176">
    <property type="entry name" value="FAD-binding/transporter-associated domain-like"/>
    <property type="match status" value="1"/>
</dbReference>
<dbReference type="Pfam" id="PF01565">
    <property type="entry name" value="FAD_binding_4"/>
    <property type="match status" value="1"/>
</dbReference>
<evidence type="ECO:0000256" key="2">
    <source>
        <dbReference type="ARBA" id="ARBA00005466"/>
    </source>
</evidence>
<organism evidence="8 9">
    <name type="scientific">Xylaria flabelliformis</name>
    <dbReference type="NCBI Taxonomy" id="2512241"/>
    <lineage>
        <taxon>Eukaryota</taxon>
        <taxon>Fungi</taxon>
        <taxon>Dikarya</taxon>
        <taxon>Ascomycota</taxon>
        <taxon>Pezizomycotina</taxon>
        <taxon>Sordariomycetes</taxon>
        <taxon>Xylariomycetidae</taxon>
        <taxon>Xylariales</taxon>
        <taxon>Xylariaceae</taxon>
        <taxon>Xylaria</taxon>
    </lineage>
</organism>
<dbReference type="EMBL" id="VFLP01000063">
    <property type="protein sequence ID" value="TRX89760.1"/>
    <property type="molecule type" value="Genomic_DNA"/>
</dbReference>
<sequence length="616" mass="67248">MRAFTYRSAFAFLLVFPDATASRPEEHGTCKAFPGTSAWPSQENWAKFNQSTGGKLIKPGSPPGAVCHPGEPAFNPDECSIVTAAWRTYDFHQNDPISNMWQQFNNDTCLVDPSAPCSGAGYPAYVVNATTAMDVKLSFDFARKHNVRVIVKSSGHDYQGRSQASGALSIWVHHMQSHKIHNESFKPKGCKFTIETPAVTVGGGSQLGAIYEELDKINRTVVGGASKSVSVGGYLTGGGHSILGPRYGLGADNVLEVEVVTPMGNIVTANECQNEDLFWAMRGGGGSTFGVMTSVTVATHPTPKLVAGIIAFLSPSPSASWTWDMVGYIASSLPYLASKDVSGYAFFTSHINGPDGNNGTGSFAGMGGEFMILDTQNINDMQEIWDPLITHVKATWPDAIITLDLNPYPSFQSWFSVYYDQNTAGYDGYVGSRLLDEKALNQSAALGEIFKHSNGTAYLVAGKGVRDAKPRGGSISVTPTWRKAIVHTTNGHVFPPLNATARTEALNIINNITEPLRKIAPDMGAYVNEVGFLFKIHKDLLTHKYKNNPSEPDWQHTFWGENYERLLQIKRAIDPEDVLWCHPCVGNERWEQIGYRLCRTDQGSTKGARQQHPVAQ</sequence>
<dbReference type="Pfam" id="PF08031">
    <property type="entry name" value="BBE"/>
    <property type="match status" value="1"/>
</dbReference>
<feature type="signal peptide" evidence="6">
    <location>
        <begin position="1"/>
        <end position="21"/>
    </location>
</feature>
<dbReference type="PROSITE" id="PS51387">
    <property type="entry name" value="FAD_PCMH"/>
    <property type="match status" value="1"/>
</dbReference>
<evidence type="ECO:0000313" key="8">
    <source>
        <dbReference type="EMBL" id="TRX89760.1"/>
    </source>
</evidence>
<comment type="caution">
    <text evidence="8">The sequence shown here is derived from an EMBL/GenBank/DDBJ whole genome shotgun (WGS) entry which is preliminary data.</text>
</comment>
<comment type="cofactor">
    <cofactor evidence="1">
        <name>FAD</name>
        <dbReference type="ChEBI" id="CHEBI:57692"/>
    </cofactor>
</comment>
<keyword evidence="9" id="KW-1185">Reference proteome</keyword>
<protein>
    <recommendedName>
        <fullName evidence="7">FAD-binding PCMH-type domain-containing protein</fullName>
    </recommendedName>
</protein>
<evidence type="ECO:0000256" key="1">
    <source>
        <dbReference type="ARBA" id="ARBA00001974"/>
    </source>
</evidence>
<evidence type="ECO:0000313" key="9">
    <source>
        <dbReference type="Proteomes" id="UP000319160"/>
    </source>
</evidence>
<dbReference type="Gene3D" id="3.30.465.10">
    <property type="match status" value="2"/>
</dbReference>
<dbReference type="InterPro" id="IPR036318">
    <property type="entry name" value="FAD-bd_PCMH-like_sf"/>
</dbReference>
<dbReference type="GO" id="GO:0071949">
    <property type="term" value="F:FAD binding"/>
    <property type="evidence" value="ECO:0007669"/>
    <property type="project" value="InterPro"/>
</dbReference>
<dbReference type="InterPro" id="IPR006094">
    <property type="entry name" value="Oxid_FAD_bind_N"/>
</dbReference>
<evidence type="ECO:0000256" key="3">
    <source>
        <dbReference type="ARBA" id="ARBA00022630"/>
    </source>
</evidence>
<proteinExistence type="inferred from homology"/>
<dbReference type="Proteomes" id="UP000319160">
    <property type="component" value="Unassembled WGS sequence"/>
</dbReference>
<comment type="similarity">
    <text evidence="2">Belongs to the oxygen-dependent FAD-linked oxidoreductase family.</text>
</comment>
<gene>
    <name evidence="8" type="ORF">FHL15_009350</name>
</gene>
<evidence type="ECO:0000256" key="5">
    <source>
        <dbReference type="ARBA" id="ARBA00023002"/>
    </source>
</evidence>
<dbReference type="InterPro" id="IPR050416">
    <property type="entry name" value="FAD-linked_Oxidoreductase"/>
</dbReference>
<keyword evidence="3" id="KW-0285">Flavoprotein</keyword>
<accession>A0A553HPA7</accession>
<dbReference type="GO" id="GO:0016491">
    <property type="term" value="F:oxidoreductase activity"/>
    <property type="evidence" value="ECO:0007669"/>
    <property type="project" value="UniProtKB-KW"/>
</dbReference>
<dbReference type="STRING" id="2512241.A0A553HPA7"/>
<feature type="chain" id="PRO_5021699321" description="FAD-binding PCMH-type domain-containing protein" evidence="6">
    <location>
        <begin position="22"/>
        <end position="616"/>
    </location>
</feature>
<dbReference type="AlphaFoldDB" id="A0A553HPA7"/>
<feature type="domain" description="FAD-binding PCMH-type" evidence="7">
    <location>
        <begin position="119"/>
        <end position="302"/>
    </location>
</feature>
<keyword evidence="5" id="KW-0560">Oxidoreductase</keyword>
<dbReference type="PANTHER" id="PTHR42973:SF39">
    <property type="entry name" value="FAD-BINDING PCMH-TYPE DOMAIN-CONTAINING PROTEIN"/>
    <property type="match status" value="1"/>
</dbReference>
<dbReference type="OrthoDB" id="9983560at2759"/>
<keyword evidence="6" id="KW-0732">Signal</keyword>
<dbReference type="InterPro" id="IPR016166">
    <property type="entry name" value="FAD-bd_PCMH"/>
</dbReference>